<evidence type="ECO:0000259" key="6">
    <source>
        <dbReference type="PROSITE" id="PS51698"/>
    </source>
</evidence>
<dbReference type="InterPro" id="IPR003613">
    <property type="entry name" value="Ubox_domain"/>
</dbReference>
<comment type="function">
    <text evidence="5">Functions as an E3 ubiquitin ligase.</text>
</comment>
<dbReference type="SUPFAM" id="SSF48371">
    <property type="entry name" value="ARM repeat"/>
    <property type="match status" value="1"/>
</dbReference>
<dbReference type="Pfam" id="PF04564">
    <property type="entry name" value="U-box"/>
    <property type="match status" value="1"/>
</dbReference>
<evidence type="ECO:0000256" key="3">
    <source>
        <dbReference type="ARBA" id="ARBA00022679"/>
    </source>
</evidence>
<dbReference type="GO" id="GO:0061630">
    <property type="term" value="F:ubiquitin protein ligase activity"/>
    <property type="evidence" value="ECO:0007669"/>
    <property type="project" value="UniProtKB-UniRule"/>
</dbReference>
<dbReference type="PROSITE" id="PS51698">
    <property type="entry name" value="U_BOX"/>
    <property type="match status" value="1"/>
</dbReference>
<organism evidence="7">
    <name type="scientific">Oryza sativa subsp. japonica</name>
    <name type="common">Rice</name>
    <dbReference type="NCBI Taxonomy" id="39947"/>
    <lineage>
        <taxon>Eukaryota</taxon>
        <taxon>Viridiplantae</taxon>
        <taxon>Streptophyta</taxon>
        <taxon>Embryophyta</taxon>
        <taxon>Tracheophyta</taxon>
        <taxon>Spermatophyta</taxon>
        <taxon>Magnoliopsida</taxon>
        <taxon>Liliopsida</taxon>
        <taxon>Poales</taxon>
        <taxon>Poaceae</taxon>
        <taxon>BOP clade</taxon>
        <taxon>Oryzoideae</taxon>
        <taxon>Oryzeae</taxon>
        <taxon>Oryzinae</taxon>
        <taxon>Oryza</taxon>
        <taxon>Oryza sativa</taxon>
    </lineage>
</organism>
<feature type="domain" description="U-box" evidence="6">
    <location>
        <begin position="38"/>
        <end position="112"/>
    </location>
</feature>
<evidence type="ECO:0000256" key="5">
    <source>
        <dbReference type="RuleBase" id="RU369093"/>
    </source>
</evidence>
<evidence type="ECO:0000256" key="4">
    <source>
        <dbReference type="ARBA" id="ARBA00022786"/>
    </source>
</evidence>
<dbReference type="InterPro" id="IPR013083">
    <property type="entry name" value="Znf_RING/FYVE/PHD"/>
</dbReference>
<dbReference type="CDD" id="cd16664">
    <property type="entry name" value="RING-Ubox_PUB"/>
    <property type="match status" value="1"/>
</dbReference>
<sequence length="411" mass="44390">MTRARARARAVRLAVSEIPLAVRRSARQQQQPPEPAADVPDHFLCPISLDMMRDPVTAPTGITYDRDGVEVWLERGRPTCPVTGRPLRPEELVPNHATRRMIQEWCVANRALGVERVPTPRVPVSAADAREILEGVAAAARRGDAAASGRMQAEARACALEEILAALVVFFPLDEESRRCIASPPSLDALVSILSHGEQVTRVSAVVVLREIASSCDNQCLEAMSKANAMYDALVNLVAKPVSPQATKAALVTAYYLVKNDIEHAASRLVDLGTVELLVELLADADKGTTEKALAVLDTVLVAAKARDRAYAHALAVPVLAKKTMHVSDMATEFAVSALWRLCKNSPADGGCKAEALQVGAFQKLLLLLQLGCDGVTKERASELLRLLNASRDSTECIETADFKGLKRPFI</sequence>
<dbReference type="EC" id="2.3.2.27" evidence="5"/>
<reference evidence="7" key="1">
    <citation type="journal article" date="2005" name="PLoS Biol.">
        <title>The genomes of Oryza sativa: a history of duplications.</title>
        <authorList>
            <person name="Yu J."/>
            <person name="Wang J."/>
            <person name="Lin W."/>
            <person name="Li S."/>
            <person name="Li H."/>
            <person name="Zhou J."/>
            <person name="Ni P."/>
            <person name="Dong W."/>
            <person name="Hu S."/>
            <person name="Zeng C."/>
            <person name="Zhang J."/>
            <person name="Zhang Y."/>
            <person name="Li R."/>
            <person name="Xu Z."/>
            <person name="Li S."/>
            <person name="Li X."/>
            <person name="Zheng H."/>
            <person name="Cong L."/>
            <person name="Lin L."/>
            <person name="Yin J."/>
            <person name="Geng J."/>
            <person name="Li G."/>
            <person name="Shi J."/>
            <person name="Liu J."/>
            <person name="Lv H."/>
            <person name="Li J."/>
            <person name="Wang J."/>
            <person name="Deng Y."/>
            <person name="Ran L."/>
            <person name="Shi X."/>
            <person name="Wang X."/>
            <person name="Wu Q."/>
            <person name="Li C."/>
            <person name="Ren X."/>
            <person name="Wang J."/>
            <person name="Wang X."/>
            <person name="Li D."/>
            <person name="Liu D."/>
            <person name="Zhang X."/>
            <person name="Ji Z."/>
            <person name="Zhao W."/>
            <person name="Sun Y."/>
            <person name="Zhang Z."/>
            <person name="Bao J."/>
            <person name="Han Y."/>
            <person name="Dong L."/>
            <person name="Ji J."/>
            <person name="Chen P."/>
            <person name="Wu S."/>
            <person name="Liu J."/>
            <person name="Xiao Y."/>
            <person name="Bu D."/>
            <person name="Tan J."/>
            <person name="Yang L."/>
            <person name="Ye C."/>
            <person name="Zhang J."/>
            <person name="Xu J."/>
            <person name="Zhou Y."/>
            <person name="Yu Y."/>
            <person name="Zhang B."/>
            <person name="Zhuang S."/>
            <person name="Wei H."/>
            <person name="Liu B."/>
            <person name="Lei M."/>
            <person name="Yu H."/>
            <person name="Li Y."/>
            <person name="Xu H."/>
            <person name="Wei S."/>
            <person name="He X."/>
            <person name="Fang L."/>
            <person name="Zhang Z."/>
            <person name="Zhang Y."/>
            <person name="Huang X."/>
            <person name="Su Z."/>
            <person name="Tong W."/>
            <person name="Li J."/>
            <person name="Tong Z."/>
            <person name="Li S."/>
            <person name="Ye J."/>
            <person name="Wang L."/>
            <person name="Fang L."/>
            <person name="Lei T."/>
            <person name="Chen C."/>
            <person name="Chen H."/>
            <person name="Xu Z."/>
            <person name="Li H."/>
            <person name="Huang H."/>
            <person name="Zhang F."/>
            <person name="Xu H."/>
            <person name="Li N."/>
            <person name="Zhao C."/>
            <person name="Li S."/>
            <person name="Dong L."/>
            <person name="Huang Y."/>
            <person name="Li L."/>
            <person name="Xi Y."/>
            <person name="Qi Q."/>
            <person name="Li W."/>
            <person name="Zhang B."/>
            <person name="Hu W."/>
            <person name="Zhang Y."/>
            <person name="Tian X."/>
            <person name="Jiao Y."/>
            <person name="Liang X."/>
            <person name="Jin J."/>
            <person name="Gao L."/>
            <person name="Zheng W."/>
            <person name="Hao B."/>
            <person name="Liu S."/>
            <person name="Wang W."/>
            <person name="Yuan L."/>
            <person name="Cao M."/>
            <person name="McDermott J."/>
            <person name="Samudrala R."/>
            <person name="Wang J."/>
            <person name="Wong G.K."/>
            <person name="Yang H."/>
        </authorList>
    </citation>
    <scope>NUCLEOTIDE SEQUENCE [LARGE SCALE GENOMIC DNA]</scope>
</reference>
<gene>
    <name evidence="7" type="ORF">OsJ_08312</name>
</gene>
<dbReference type="SMART" id="SM00504">
    <property type="entry name" value="Ubox"/>
    <property type="match status" value="1"/>
</dbReference>
<dbReference type="EMBL" id="CM000139">
    <property type="protein sequence ID" value="EEE57772.1"/>
    <property type="molecule type" value="Genomic_DNA"/>
</dbReference>
<keyword evidence="4 5" id="KW-0833">Ubl conjugation pathway</keyword>
<evidence type="ECO:0000256" key="2">
    <source>
        <dbReference type="ARBA" id="ARBA00004906"/>
    </source>
</evidence>
<name>B9F2W5_ORYSJ</name>
<dbReference type="PANTHER" id="PTHR22849:SF157">
    <property type="entry name" value="U-BOX DOMAIN-CONTAINING PROTEIN"/>
    <property type="match status" value="1"/>
</dbReference>
<dbReference type="AlphaFoldDB" id="B9F2W5"/>
<dbReference type="Pfam" id="PF25598">
    <property type="entry name" value="ARM_PUB"/>
    <property type="match status" value="1"/>
</dbReference>
<dbReference type="InterPro" id="IPR058678">
    <property type="entry name" value="ARM_PUB"/>
</dbReference>
<dbReference type="PANTHER" id="PTHR22849">
    <property type="entry name" value="WDSAM1 PROTEIN"/>
    <property type="match status" value="1"/>
</dbReference>
<reference evidence="7" key="2">
    <citation type="submission" date="2008-12" db="EMBL/GenBank/DDBJ databases">
        <title>Improved gene annotation of the rice (Oryza sativa) genomes.</title>
        <authorList>
            <person name="Wang J."/>
            <person name="Li R."/>
            <person name="Fan W."/>
            <person name="Huang Q."/>
            <person name="Zhang J."/>
            <person name="Zhou Y."/>
            <person name="Hu Y."/>
            <person name="Zi S."/>
            <person name="Li J."/>
            <person name="Ni P."/>
            <person name="Zheng H."/>
            <person name="Zhang Y."/>
            <person name="Zhao M."/>
            <person name="Hao Q."/>
            <person name="McDermott J."/>
            <person name="Samudrala R."/>
            <person name="Kristiansen K."/>
            <person name="Wong G.K.-S."/>
        </authorList>
    </citation>
    <scope>NUCLEOTIDE SEQUENCE</scope>
</reference>
<dbReference type="Proteomes" id="UP000007752">
    <property type="component" value="Chromosome 2"/>
</dbReference>
<dbReference type="Gene3D" id="3.30.40.10">
    <property type="entry name" value="Zinc/RING finger domain, C3HC4 (zinc finger)"/>
    <property type="match status" value="1"/>
</dbReference>
<dbReference type="Gene3D" id="1.25.10.10">
    <property type="entry name" value="Leucine-rich Repeat Variant"/>
    <property type="match status" value="1"/>
</dbReference>
<comment type="pathway">
    <text evidence="2 5">Protein modification; protein ubiquitination.</text>
</comment>
<accession>B9F2W5</accession>
<dbReference type="InterPro" id="IPR045185">
    <property type="entry name" value="PUB22/23/24-like"/>
</dbReference>
<evidence type="ECO:0000313" key="7">
    <source>
        <dbReference type="EMBL" id="EEE57772.1"/>
    </source>
</evidence>
<comment type="catalytic activity">
    <reaction evidence="1 5">
        <text>S-ubiquitinyl-[E2 ubiquitin-conjugating enzyme]-L-cysteine + [acceptor protein]-L-lysine = [E2 ubiquitin-conjugating enzyme]-L-cysteine + N(6)-ubiquitinyl-[acceptor protein]-L-lysine.</text>
        <dbReference type="EC" id="2.3.2.27"/>
    </reaction>
</comment>
<dbReference type="SUPFAM" id="SSF57850">
    <property type="entry name" value="RING/U-box"/>
    <property type="match status" value="1"/>
</dbReference>
<dbReference type="UniPathway" id="UPA00143"/>
<keyword evidence="3 5" id="KW-0808">Transferase</keyword>
<proteinExistence type="predicted"/>
<dbReference type="FunFam" id="3.30.40.10:FF:000442">
    <property type="entry name" value="RING-type E3 ubiquitin transferase"/>
    <property type="match status" value="1"/>
</dbReference>
<protein>
    <recommendedName>
        <fullName evidence="5 6">U-box domain-containing protein</fullName>
        <ecNumber evidence="5">2.3.2.27</ecNumber>
    </recommendedName>
    <alternativeName>
        <fullName evidence="5">RING-type E3 ubiquitin transferase PUB</fullName>
    </alternativeName>
</protein>
<dbReference type="GO" id="GO:0016567">
    <property type="term" value="P:protein ubiquitination"/>
    <property type="evidence" value="ECO:0007669"/>
    <property type="project" value="UniProtKB-UniRule"/>
</dbReference>
<dbReference type="InterPro" id="IPR045210">
    <property type="entry name" value="RING-Ubox_PUB"/>
</dbReference>
<dbReference type="InterPro" id="IPR016024">
    <property type="entry name" value="ARM-type_fold"/>
</dbReference>
<evidence type="ECO:0000256" key="1">
    <source>
        <dbReference type="ARBA" id="ARBA00000900"/>
    </source>
</evidence>
<dbReference type="InterPro" id="IPR011989">
    <property type="entry name" value="ARM-like"/>
</dbReference>